<evidence type="ECO:0000256" key="3">
    <source>
        <dbReference type="ARBA" id="ARBA00012756"/>
    </source>
</evidence>
<dbReference type="RefSeq" id="WP_111525071.1">
    <property type="nucleotide sequence ID" value="NZ_CP032364.1"/>
</dbReference>
<dbReference type="InterPro" id="IPR050347">
    <property type="entry name" value="Bact_Beta-galactosidase"/>
</dbReference>
<dbReference type="InterPro" id="IPR023230">
    <property type="entry name" value="Glyco_hydro_2_CS"/>
</dbReference>
<dbReference type="Gene3D" id="3.20.20.80">
    <property type="entry name" value="Glycosidases"/>
    <property type="match status" value="1"/>
</dbReference>
<dbReference type="Pfam" id="PF02836">
    <property type="entry name" value="Glyco_hydro_2_C"/>
    <property type="match status" value="1"/>
</dbReference>
<dbReference type="Gene3D" id="2.60.40.10">
    <property type="entry name" value="Immunoglobulins"/>
    <property type="match status" value="1"/>
</dbReference>
<dbReference type="SMART" id="SM01038">
    <property type="entry name" value="Bgal_small_N"/>
    <property type="match status" value="1"/>
</dbReference>
<dbReference type="Gene3D" id="2.70.98.10">
    <property type="match status" value="1"/>
</dbReference>
<name>A0A385PWU3_9FIRM</name>
<evidence type="ECO:0000256" key="5">
    <source>
        <dbReference type="ARBA" id="ARBA00022801"/>
    </source>
</evidence>
<sequence>MNQHILKNILEPTIFEENRLSAHSDHKIYADKNELLKDESSLYYSLNGVWKFDYSINPNATPDGFELADYDCKNWEDIRVPAHIQMEGYDRPHYANVAYPWDGRQELKSGQSPIDFNPVASYVKYFTLPAGFSKGNIILRMEGVESAAAIWLNGKYIGYCEDSFTPSEFDLTEYIKNGENKLAIQVVKWCSGSWLEDQDFFRFSGIFRDIYLYTKPKYHLEDIGIKQIFEDKSFDKVRLDIALKLNNSANVKLKLYDAFDMTLKANEFKYFCEEGVVAEFDKNLACGKNHVLFELNNPKLWSAEFPHLYTLYIELYDGENLVEVSSVKIGIRYFEKNSDNVMTINGKRIVFAGVDRHDFSSKFGRSITYDEVKKDIVTMKENNINAIRTSHYPNCSALYELCDIYGIYLMDECNLETHGSWDGLLSGVSDYDMVVPGDKKEWMPLLLDRANSMYMRDRNHSSILIWSCGNESYGGSDIFEMSEFFRKKDPGRLVHYEGVFNDRRYNDTSDIESRMYAKVADVKEYLKTHRDKPFIECEYTHAMGNSCGGMQLYTELAWEDELFQGGFIWDYIDQSITGKDPFGNDTQYYGGDFDDSPTDYNFSGNGIVYGGDRDISPKIQAVRYNYRPIDLKIDLDNDKLYIHNRNLFRDLSDYRFIIYIKRFGQKLYESCFNLMGEGLSKIEYSLSIKERVEKLFDIYKDELVVGVSAVFDIDTIYDLSEVSFTEVVIRKGIKVFDALSSELNDDIICDTPLCEDKPYKLTMGVVNFGIKGECFEVLFSQNFGGLVSYRYAGKELLKSIPRPNFWRPPTDNDFGNNMPFRYSKWKVASLYATTKMPTKDSTYWPAFRPVIKEYDSYVSVTYKYNLPACTDELTVEYEVYGDGSIKINMEYKSETGKYDIPEFGTMFKLKPEYENITWYGAGPMETYSDRLPGAKIDLYTGRVVDQLAKYLSPQESGNKSLVRFAKLTDKKGRGLIVAGNCINVSALAYSPSELEEAKHDFELPPITKTVLRINLAQMGIAGDDTWGAPTLDDYLLSGEGNLKFSYIIKGI</sequence>
<keyword evidence="5 8" id="KW-0378">Hydrolase</keyword>
<dbReference type="InterPro" id="IPR011013">
    <property type="entry name" value="Gal_mutarotase_sf_dom"/>
</dbReference>
<evidence type="ECO:0000313" key="9">
    <source>
        <dbReference type="EMBL" id="AYA98611.1"/>
    </source>
</evidence>
<dbReference type="EMBL" id="CP032364">
    <property type="protein sequence ID" value="AYA98611.1"/>
    <property type="molecule type" value="Genomic_DNA"/>
</dbReference>
<dbReference type="Pfam" id="PF02929">
    <property type="entry name" value="Bgal_small_N"/>
    <property type="match status" value="1"/>
</dbReference>
<evidence type="ECO:0000256" key="8">
    <source>
        <dbReference type="RuleBase" id="RU361154"/>
    </source>
</evidence>
<dbReference type="InterPro" id="IPR006104">
    <property type="entry name" value="Glyco_hydro_2_N"/>
</dbReference>
<reference evidence="9 10" key="1">
    <citation type="submission" date="2018-09" db="EMBL/GenBank/DDBJ databases">
        <title>Genome sequencing of Lachnoanaerobaculum umeaense DSM 23576.</title>
        <authorList>
            <person name="Kook J.-K."/>
            <person name="Park S.-N."/>
            <person name="Lim Y.K."/>
        </authorList>
    </citation>
    <scope>NUCLEOTIDE SEQUENCE [LARGE SCALE GENOMIC DNA]</scope>
    <source>
        <strain evidence="10">DSM 23576 \ CCUG 58757</strain>
    </source>
</reference>
<accession>A0A385PWU3</accession>
<dbReference type="EC" id="3.2.1.23" evidence="3 8"/>
<dbReference type="PRINTS" id="PR00132">
    <property type="entry name" value="GLHYDRLASE2"/>
</dbReference>
<proteinExistence type="inferred from homology"/>
<dbReference type="PANTHER" id="PTHR46323">
    <property type="entry name" value="BETA-GALACTOSIDASE"/>
    <property type="match status" value="1"/>
</dbReference>
<dbReference type="GO" id="GO:0005990">
    <property type="term" value="P:lactose catabolic process"/>
    <property type="evidence" value="ECO:0007669"/>
    <property type="project" value="TreeGrafter"/>
</dbReference>
<dbReference type="InterPro" id="IPR004199">
    <property type="entry name" value="B-gal_small/dom_5"/>
</dbReference>
<dbReference type="GO" id="GO:0030246">
    <property type="term" value="F:carbohydrate binding"/>
    <property type="evidence" value="ECO:0007669"/>
    <property type="project" value="InterPro"/>
</dbReference>
<evidence type="ECO:0000256" key="6">
    <source>
        <dbReference type="ARBA" id="ARBA00023295"/>
    </source>
</evidence>
<dbReference type="InterPro" id="IPR036156">
    <property type="entry name" value="Beta-gal/glucu_dom_sf"/>
</dbReference>
<keyword evidence="6 8" id="KW-0326">Glycosidase</keyword>
<evidence type="ECO:0000256" key="7">
    <source>
        <dbReference type="ARBA" id="ARBA00032230"/>
    </source>
</evidence>
<dbReference type="InterPro" id="IPR006102">
    <property type="entry name" value="Ig-like_GH2"/>
</dbReference>
<dbReference type="InterPro" id="IPR006103">
    <property type="entry name" value="Glyco_hydro_2_cat"/>
</dbReference>
<dbReference type="Pfam" id="PF00703">
    <property type="entry name" value="Glyco_hydro_2"/>
    <property type="match status" value="1"/>
</dbReference>
<evidence type="ECO:0000313" key="10">
    <source>
        <dbReference type="Proteomes" id="UP000265562"/>
    </source>
</evidence>
<evidence type="ECO:0000256" key="4">
    <source>
        <dbReference type="ARBA" id="ARBA00013303"/>
    </source>
</evidence>
<comment type="similarity">
    <text evidence="2 8">Belongs to the glycosyl hydrolase 2 family.</text>
</comment>
<dbReference type="InterPro" id="IPR017853">
    <property type="entry name" value="GH"/>
</dbReference>
<evidence type="ECO:0000256" key="1">
    <source>
        <dbReference type="ARBA" id="ARBA00001412"/>
    </source>
</evidence>
<dbReference type="InterPro" id="IPR013783">
    <property type="entry name" value="Ig-like_fold"/>
</dbReference>
<dbReference type="GO" id="GO:0004565">
    <property type="term" value="F:beta-galactosidase activity"/>
    <property type="evidence" value="ECO:0007669"/>
    <property type="project" value="UniProtKB-EC"/>
</dbReference>
<dbReference type="Pfam" id="PF02837">
    <property type="entry name" value="Glyco_hydro_2_N"/>
    <property type="match status" value="1"/>
</dbReference>
<dbReference type="SUPFAM" id="SSF49303">
    <property type="entry name" value="beta-Galactosidase/glucuronidase domain"/>
    <property type="match status" value="1"/>
</dbReference>
<dbReference type="InterPro" id="IPR006101">
    <property type="entry name" value="Glyco_hydro_2"/>
</dbReference>
<gene>
    <name evidence="9" type="ORF">D4A81_00940</name>
</gene>
<organism evidence="9 10">
    <name type="scientific">Lachnoanaerobaculum umeaense</name>
    <dbReference type="NCBI Taxonomy" id="617123"/>
    <lineage>
        <taxon>Bacteria</taxon>
        <taxon>Bacillati</taxon>
        <taxon>Bacillota</taxon>
        <taxon>Clostridia</taxon>
        <taxon>Lachnospirales</taxon>
        <taxon>Lachnospiraceae</taxon>
        <taxon>Lachnoanaerobaculum</taxon>
    </lineage>
</organism>
<dbReference type="PROSITE" id="PS00608">
    <property type="entry name" value="GLYCOSYL_HYDROL_F2_2"/>
    <property type="match status" value="1"/>
</dbReference>
<dbReference type="PANTHER" id="PTHR46323:SF2">
    <property type="entry name" value="BETA-GALACTOSIDASE"/>
    <property type="match status" value="1"/>
</dbReference>
<comment type="catalytic activity">
    <reaction evidence="1 8">
        <text>Hydrolysis of terminal non-reducing beta-D-galactose residues in beta-D-galactosides.</text>
        <dbReference type="EC" id="3.2.1.23"/>
    </reaction>
</comment>
<dbReference type="InterPro" id="IPR023232">
    <property type="entry name" value="Glyco_hydro_2_AS"/>
</dbReference>
<dbReference type="PROSITE" id="PS00719">
    <property type="entry name" value="GLYCOSYL_HYDROL_F2_1"/>
    <property type="match status" value="1"/>
</dbReference>
<dbReference type="InterPro" id="IPR014718">
    <property type="entry name" value="GH-type_carb-bd"/>
</dbReference>
<dbReference type="SUPFAM" id="SSF51445">
    <property type="entry name" value="(Trans)glycosidases"/>
    <property type="match status" value="1"/>
</dbReference>
<dbReference type="GO" id="GO:0009341">
    <property type="term" value="C:beta-galactosidase complex"/>
    <property type="evidence" value="ECO:0007669"/>
    <property type="project" value="InterPro"/>
</dbReference>
<dbReference type="Gene3D" id="2.60.120.260">
    <property type="entry name" value="Galactose-binding domain-like"/>
    <property type="match status" value="1"/>
</dbReference>
<evidence type="ECO:0000256" key="2">
    <source>
        <dbReference type="ARBA" id="ARBA00007401"/>
    </source>
</evidence>
<dbReference type="OrthoDB" id="9762066at2"/>
<dbReference type="InterPro" id="IPR008979">
    <property type="entry name" value="Galactose-bd-like_sf"/>
</dbReference>
<dbReference type="SUPFAM" id="SSF49785">
    <property type="entry name" value="Galactose-binding domain-like"/>
    <property type="match status" value="1"/>
</dbReference>
<dbReference type="AlphaFoldDB" id="A0A385PWU3"/>
<dbReference type="Proteomes" id="UP000265562">
    <property type="component" value="Chromosome"/>
</dbReference>
<protein>
    <recommendedName>
        <fullName evidence="4 8">Beta-galactosidase</fullName>
        <ecNumber evidence="3 8">3.2.1.23</ecNumber>
    </recommendedName>
    <alternativeName>
        <fullName evidence="7 8">Lactase</fullName>
    </alternativeName>
</protein>
<dbReference type="SUPFAM" id="SSF74650">
    <property type="entry name" value="Galactose mutarotase-like"/>
    <property type="match status" value="1"/>
</dbReference>
<keyword evidence="10" id="KW-1185">Reference proteome</keyword>
<dbReference type="KEGG" id="lua:D4A81_00940"/>